<dbReference type="InterPro" id="IPR010982">
    <property type="entry name" value="Lambda_DNA-bd_dom_sf"/>
</dbReference>
<dbReference type="SUPFAM" id="SSF47413">
    <property type="entry name" value="lambda repressor-like DNA-binding domains"/>
    <property type="match status" value="1"/>
</dbReference>
<dbReference type="Pfam" id="PF01381">
    <property type="entry name" value="HTH_3"/>
    <property type="match status" value="1"/>
</dbReference>
<keyword evidence="1" id="KW-0805">Transcription regulation</keyword>
<keyword evidence="2" id="KW-0238">DNA-binding</keyword>
<evidence type="ECO:0000259" key="4">
    <source>
        <dbReference type="PROSITE" id="PS50943"/>
    </source>
</evidence>
<dbReference type="PANTHER" id="PTHR46797:SF23">
    <property type="entry name" value="HTH-TYPE TRANSCRIPTIONAL REGULATOR SUTR"/>
    <property type="match status" value="1"/>
</dbReference>
<dbReference type="PROSITE" id="PS50943">
    <property type="entry name" value="HTH_CROC1"/>
    <property type="match status" value="1"/>
</dbReference>
<dbReference type="GO" id="GO:0003700">
    <property type="term" value="F:DNA-binding transcription factor activity"/>
    <property type="evidence" value="ECO:0007669"/>
    <property type="project" value="TreeGrafter"/>
</dbReference>
<evidence type="ECO:0000256" key="1">
    <source>
        <dbReference type="ARBA" id="ARBA00023015"/>
    </source>
</evidence>
<evidence type="ECO:0000256" key="2">
    <source>
        <dbReference type="ARBA" id="ARBA00023125"/>
    </source>
</evidence>
<name>A0A9D1PPP7_9FIRM</name>
<organism evidence="5 6">
    <name type="scientific">Candidatus Monoglobus merdigallinarum</name>
    <dbReference type="NCBI Taxonomy" id="2838698"/>
    <lineage>
        <taxon>Bacteria</taxon>
        <taxon>Bacillati</taxon>
        <taxon>Bacillota</taxon>
        <taxon>Clostridia</taxon>
        <taxon>Monoglobales</taxon>
        <taxon>Monoglobaceae</taxon>
        <taxon>Monoglobus</taxon>
    </lineage>
</organism>
<proteinExistence type="predicted"/>
<dbReference type="Proteomes" id="UP000824162">
    <property type="component" value="Unassembled WGS sequence"/>
</dbReference>
<dbReference type="GO" id="GO:0003677">
    <property type="term" value="F:DNA binding"/>
    <property type="evidence" value="ECO:0007669"/>
    <property type="project" value="UniProtKB-KW"/>
</dbReference>
<gene>
    <name evidence="5" type="ORF">H9900_02630</name>
</gene>
<keyword evidence="3" id="KW-0804">Transcription</keyword>
<dbReference type="InterPro" id="IPR001387">
    <property type="entry name" value="Cro/C1-type_HTH"/>
</dbReference>
<dbReference type="InterPro" id="IPR050807">
    <property type="entry name" value="TransReg_Diox_bact_type"/>
</dbReference>
<evidence type="ECO:0000313" key="6">
    <source>
        <dbReference type="Proteomes" id="UP000824162"/>
    </source>
</evidence>
<dbReference type="AlphaFoldDB" id="A0A9D1PPP7"/>
<dbReference type="EMBL" id="DXIJ01000054">
    <property type="protein sequence ID" value="HIV85689.1"/>
    <property type="molecule type" value="Genomic_DNA"/>
</dbReference>
<protein>
    <submittedName>
        <fullName evidence="5">Helix-turn-helix domain-containing protein</fullName>
    </submittedName>
</protein>
<reference evidence="5" key="2">
    <citation type="submission" date="2021-04" db="EMBL/GenBank/DDBJ databases">
        <authorList>
            <person name="Gilroy R."/>
        </authorList>
    </citation>
    <scope>NUCLEOTIDE SEQUENCE</scope>
    <source>
        <strain evidence="5">5790</strain>
    </source>
</reference>
<dbReference type="Gene3D" id="1.10.260.40">
    <property type="entry name" value="lambda repressor-like DNA-binding domains"/>
    <property type="match status" value="1"/>
</dbReference>
<dbReference type="PANTHER" id="PTHR46797">
    <property type="entry name" value="HTH-TYPE TRANSCRIPTIONAL REGULATOR"/>
    <property type="match status" value="1"/>
</dbReference>
<accession>A0A9D1PPP7</accession>
<evidence type="ECO:0000256" key="3">
    <source>
        <dbReference type="ARBA" id="ARBA00023163"/>
    </source>
</evidence>
<sequence length="112" mass="12344">MNDTGTLLGKEIRRLRQLRGMSQEELAYLAGISAPHLGQIERAQKNPTVETISHIAASLNVTLSELFSFDTAADSYADSNLIINKINAYLKSMSEAQQRDALKIIKILAKKA</sequence>
<reference evidence="5" key="1">
    <citation type="journal article" date="2021" name="PeerJ">
        <title>Extensive microbial diversity within the chicken gut microbiome revealed by metagenomics and culture.</title>
        <authorList>
            <person name="Gilroy R."/>
            <person name="Ravi A."/>
            <person name="Getino M."/>
            <person name="Pursley I."/>
            <person name="Horton D.L."/>
            <person name="Alikhan N.F."/>
            <person name="Baker D."/>
            <person name="Gharbi K."/>
            <person name="Hall N."/>
            <person name="Watson M."/>
            <person name="Adriaenssens E.M."/>
            <person name="Foster-Nyarko E."/>
            <person name="Jarju S."/>
            <person name="Secka A."/>
            <person name="Antonio M."/>
            <person name="Oren A."/>
            <person name="Chaudhuri R.R."/>
            <person name="La Ragione R."/>
            <person name="Hildebrand F."/>
            <person name="Pallen M.J."/>
        </authorList>
    </citation>
    <scope>NUCLEOTIDE SEQUENCE</scope>
    <source>
        <strain evidence="5">5790</strain>
    </source>
</reference>
<dbReference type="CDD" id="cd00093">
    <property type="entry name" value="HTH_XRE"/>
    <property type="match status" value="1"/>
</dbReference>
<dbReference type="GO" id="GO:0005829">
    <property type="term" value="C:cytosol"/>
    <property type="evidence" value="ECO:0007669"/>
    <property type="project" value="TreeGrafter"/>
</dbReference>
<dbReference type="SMART" id="SM00530">
    <property type="entry name" value="HTH_XRE"/>
    <property type="match status" value="1"/>
</dbReference>
<comment type="caution">
    <text evidence="5">The sequence shown here is derived from an EMBL/GenBank/DDBJ whole genome shotgun (WGS) entry which is preliminary data.</text>
</comment>
<evidence type="ECO:0000313" key="5">
    <source>
        <dbReference type="EMBL" id="HIV85689.1"/>
    </source>
</evidence>
<feature type="domain" description="HTH cro/C1-type" evidence="4">
    <location>
        <begin position="12"/>
        <end position="66"/>
    </location>
</feature>